<reference evidence="2" key="1">
    <citation type="journal article" date="2014" name="Int. J. Syst. Evol. Microbiol.">
        <title>Complete genome sequence of Corynebacterium casei LMG S-19264T (=DSM 44701T), isolated from a smear-ripened cheese.</title>
        <authorList>
            <consortium name="US DOE Joint Genome Institute (JGI-PGF)"/>
            <person name="Walter F."/>
            <person name="Albersmeier A."/>
            <person name="Kalinowski J."/>
            <person name="Ruckert C."/>
        </authorList>
    </citation>
    <scope>NUCLEOTIDE SEQUENCE</scope>
    <source>
        <strain evidence="2">JCM 14719</strain>
    </source>
</reference>
<feature type="compositionally biased region" description="Basic residues" evidence="1">
    <location>
        <begin position="36"/>
        <end position="46"/>
    </location>
</feature>
<dbReference type="AlphaFoldDB" id="A0A8J3FCW8"/>
<dbReference type="EMBL" id="BMOF01000063">
    <property type="protein sequence ID" value="GGK07522.1"/>
    <property type="molecule type" value="Genomic_DNA"/>
</dbReference>
<comment type="caution">
    <text evidence="2">The sequence shown here is derived from an EMBL/GenBank/DDBJ whole genome shotgun (WGS) entry which is preliminary data.</text>
</comment>
<organism evidence="2 3">
    <name type="scientific">Calditerricola satsumensis</name>
    <dbReference type="NCBI Taxonomy" id="373054"/>
    <lineage>
        <taxon>Bacteria</taxon>
        <taxon>Bacillati</taxon>
        <taxon>Bacillota</taxon>
        <taxon>Bacilli</taxon>
        <taxon>Bacillales</taxon>
        <taxon>Bacillaceae</taxon>
        <taxon>Calditerricola</taxon>
    </lineage>
</organism>
<protein>
    <submittedName>
        <fullName evidence="2">Uncharacterized protein</fullName>
    </submittedName>
</protein>
<name>A0A8J3FCW8_9BACI</name>
<dbReference type="Proteomes" id="UP000637720">
    <property type="component" value="Unassembled WGS sequence"/>
</dbReference>
<reference evidence="2" key="2">
    <citation type="submission" date="2020-09" db="EMBL/GenBank/DDBJ databases">
        <authorList>
            <person name="Sun Q."/>
            <person name="Ohkuma M."/>
        </authorList>
    </citation>
    <scope>NUCLEOTIDE SEQUENCE</scope>
    <source>
        <strain evidence="2">JCM 14719</strain>
    </source>
</reference>
<proteinExistence type="predicted"/>
<dbReference type="RefSeq" id="WP_188818102.1">
    <property type="nucleotide sequence ID" value="NZ_BMOF01000063.1"/>
</dbReference>
<feature type="region of interest" description="Disordered" evidence="1">
    <location>
        <begin position="25"/>
        <end position="49"/>
    </location>
</feature>
<sequence length="61" mass="6877">MTVRIVADEDVPEEAVLRGIQRLHGHTHPRREGGLRKTKPRRKGHRCPSAAGLFFSYGKSL</sequence>
<gene>
    <name evidence="2" type="ORF">GCM10007043_21920</name>
</gene>
<evidence type="ECO:0000256" key="1">
    <source>
        <dbReference type="SAM" id="MobiDB-lite"/>
    </source>
</evidence>
<evidence type="ECO:0000313" key="2">
    <source>
        <dbReference type="EMBL" id="GGK07522.1"/>
    </source>
</evidence>
<keyword evidence="3" id="KW-1185">Reference proteome</keyword>
<accession>A0A8J3FCW8</accession>
<evidence type="ECO:0000313" key="3">
    <source>
        <dbReference type="Proteomes" id="UP000637720"/>
    </source>
</evidence>